<feature type="region of interest" description="Disordered" evidence="1">
    <location>
        <begin position="207"/>
        <end position="226"/>
    </location>
</feature>
<dbReference type="EMBL" id="AQHN01000005">
    <property type="protein sequence ID" value="ENN89538.1"/>
    <property type="molecule type" value="Genomic_DNA"/>
</dbReference>
<gene>
    <name evidence="2" type="ORF">RHSP_60469</name>
</gene>
<evidence type="ECO:0000313" key="3">
    <source>
        <dbReference type="Proteomes" id="UP000012429"/>
    </source>
</evidence>
<evidence type="ECO:0000256" key="1">
    <source>
        <dbReference type="SAM" id="MobiDB-lite"/>
    </source>
</evidence>
<comment type="caution">
    <text evidence="2">The sequence shown here is derived from an EMBL/GenBank/DDBJ whole genome shotgun (WGS) entry which is preliminary data.</text>
</comment>
<dbReference type="AlphaFoldDB" id="N6UH51"/>
<keyword evidence="3" id="KW-1185">Reference proteome</keyword>
<proteinExistence type="predicted"/>
<dbReference type="STRING" id="363754.RHSP_60469"/>
<reference evidence="2 3" key="1">
    <citation type="journal article" date="2012" name="BMC Genomics">
        <title>Genomic basis of broad host range and environmental adaptability of Rhizobium tropici CIAT 899 and Rhizobium sp. PRF 81 which are used in inoculants for common bean (Phaseolus vulgaris L.).</title>
        <authorList>
            <person name="Ormeno-Orrillo E."/>
            <person name="Menna P."/>
            <person name="Almeida L.G."/>
            <person name="Ollero F.J."/>
            <person name="Nicolas M.F."/>
            <person name="Pains Rodrigues E."/>
            <person name="Shigueyoshi Nakatani A."/>
            <person name="Silva Batista J.S."/>
            <person name="Oliveira Chueire L.M."/>
            <person name="Souza R.C."/>
            <person name="Ribeiro Vasconcelos A.T."/>
            <person name="Megias M."/>
            <person name="Hungria M."/>
            <person name="Martinez-Romero E."/>
        </authorList>
    </citation>
    <scope>NUCLEOTIDE SEQUENCE [LARGE SCALE GENOMIC DNA]</scope>
    <source>
        <strain evidence="2 3">PRF 81</strain>
    </source>
</reference>
<evidence type="ECO:0000313" key="2">
    <source>
        <dbReference type="EMBL" id="ENN89538.1"/>
    </source>
</evidence>
<evidence type="ECO:0008006" key="4">
    <source>
        <dbReference type="Google" id="ProtNLM"/>
    </source>
</evidence>
<name>N6UH51_9HYPH</name>
<accession>N6UH51</accession>
<sequence length="226" mass="24937">MGIASRALTLRAKRKTASIRTYYPAGTIKCDGVTIYRSQVSRDAACIFDFEPTIIHWKCLPSSLPYGDEAHIPDFEILDADGCLELVDAPDRHLDVELLAASARRMGMSYRQLRRDEIYGGPRLRNAKDLLRYANCQVPLGDRLRLLAGLDENGTLTVAESLAAFTETKAVAGFASLIIQGFISVDLDAGLIGPETTVRRICASFSPRSNSEHRGNNDHQEKQTLP</sequence>
<organism evidence="2 3">
    <name type="scientific">Rhizobium freirei PRF 81</name>
    <dbReference type="NCBI Taxonomy" id="363754"/>
    <lineage>
        <taxon>Bacteria</taxon>
        <taxon>Pseudomonadati</taxon>
        <taxon>Pseudomonadota</taxon>
        <taxon>Alphaproteobacteria</taxon>
        <taxon>Hyphomicrobiales</taxon>
        <taxon>Rhizobiaceae</taxon>
        <taxon>Rhizobium/Agrobacterium group</taxon>
        <taxon>Rhizobium</taxon>
    </lineage>
</organism>
<protein>
    <recommendedName>
        <fullName evidence="4">TnsA endonuclease N-terminal domain-containing protein</fullName>
    </recommendedName>
</protein>
<dbReference type="Proteomes" id="UP000012429">
    <property type="component" value="Unassembled WGS sequence"/>
</dbReference>
<dbReference type="PATRIC" id="fig|363754.4.peg.304"/>
<feature type="compositionally biased region" description="Basic and acidic residues" evidence="1">
    <location>
        <begin position="210"/>
        <end position="226"/>
    </location>
</feature>